<dbReference type="RefSeq" id="WP_189408242.1">
    <property type="nucleotide sequence ID" value="NZ_BMXP01000012.1"/>
</dbReference>
<dbReference type="Pfam" id="PF03960">
    <property type="entry name" value="ArsC"/>
    <property type="match status" value="1"/>
</dbReference>
<protein>
    <recommendedName>
        <fullName evidence="4">Arsenate reductase</fullName>
        <ecNumber evidence="4">1.20.4.1</ecNumber>
    </recommendedName>
</protein>
<evidence type="ECO:0000256" key="4">
    <source>
        <dbReference type="RuleBase" id="RU362029"/>
    </source>
</evidence>
<comment type="catalytic activity">
    <reaction evidence="4">
        <text>[glutaredoxin]-dithiol + arsenate + glutathione + H(+) = glutathionyl-S-S-[glutaredoxin] + arsenite + H2O</text>
        <dbReference type="Rhea" id="RHEA:22016"/>
        <dbReference type="Rhea" id="RHEA-COMP:10729"/>
        <dbReference type="Rhea" id="RHEA-COMP:17668"/>
        <dbReference type="ChEBI" id="CHEBI:15377"/>
        <dbReference type="ChEBI" id="CHEBI:15378"/>
        <dbReference type="ChEBI" id="CHEBI:29242"/>
        <dbReference type="ChEBI" id="CHEBI:29950"/>
        <dbReference type="ChEBI" id="CHEBI:48597"/>
        <dbReference type="ChEBI" id="CHEBI:57925"/>
        <dbReference type="ChEBI" id="CHEBI:146199"/>
        <dbReference type="EC" id="1.20.4.1"/>
    </reaction>
</comment>
<dbReference type="PANTHER" id="PTHR30041:SF4">
    <property type="entry name" value="ARSENATE REDUCTASE"/>
    <property type="match status" value="1"/>
</dbReference>
<dbReference type="InterPro" id="IPR006660">
    <property type="entry name" value="Arsenate_reductase-like"/>
</dbReference>
<comment type="caution">
    <text evidence="5">The sequence shown here is derived from an EMBL/GenBank/DDBJ whole genome shotgun (WGS) entry which is preliminary data.</text>
</comment>
<dbReference type="Gene3D" id="3.40.30.10">
    <property type="entry name" value="Glutaredoxin"/>
    <property type="match status" value="1"/>
</dbReference>
<dbReference type="CDD" id="cd03034">
    <property type="entry name" value="ArsC_ArsC"/>
    <property type="match status" value="1"/>
</dbReference>
<dbReference type="EC" id="1.20.4.1" evidence="4"/>
<comment type="similarity">
    <text evidence="1 3 4">Belongs to the ArsC family.</text>
</comment>
<sequence>MSSVTLLHNPRCSKSRETLKLLEEHGIAFETREYLKSPLDESELRELFRMLNLDSVDKMMRTKEKEYKEAGLHEDGVSDDARFSAMATTPKLMERPVVIHKGKAAIGRPPQQVLDIL</sequence>
<dbReference type="GO" id="GO:0008794">
    <property type="term" value="F:arsenate reductase (glutaredoxin) activity"/>
    <property type="evidence" value="ECO:0007669"/>
    <property type="project" value="UniProtKB-UniRule"/>
</dbReference>
<evidence type="ECO:0000313" key="6">
    <source>
        <dbReference type="Proteomes" id="UP000631300"/>
    </source>
</evidence>
<dbReference type="InterPro" id="IPR036249">
    <property type="entry name" value="Thioredoxin-like_sf"/>
</dbReference>
<dbReference type="PROSITE" id="PS51353">
    <property type="entry name" value="ARSC"/>
    <property type="match status" value="1"/>
</dbReference>
<evidence type="ECO:0000256" key="1">
    <source>
        <dbReference type="ARBA" id="ARBA00007198"/>
    </source>
</evidence>
<reference evidence="5" key="2">
    <citation type="submission" date="2020-09" db="EMBL/GenBank/DDBJ databases">
        <authorList>
            <person name="Sun Q."/>
            <person name="Kim S."/>
        </authorList>
    </citation>
    <scope>NUCLEOTIDE SEQUENCE</scope>
    <source>
        <strain evidence="5">KCTC 22164</strain>
    </source>
</reference>
<evidence type="ECO:0000256" key="3">
    <source>
        <dbReference type="PROSITE-ProRule" id="PRU01282"/>
    </source>
</evidence>
<dbReference type="Proteomes" id="UP000631300">
    <property type="component" value="Unassembled WGS sequence"/>
</dbReference>
<keyword evidence="6" id="KW-1185">Reference proteome</keyword>
<dbReference type="AlphaFoldDB" id="A0A918JRF4"/>
<evidence type="ECO:0000256" key="2">
    <source>
        <dbReference type="ARBA" id="ARBA00023002"/>
    </source>
</evidence>
<name>A0A918JRF4_9ALTE</name>
<organism evidence="5 6">
    <name type="scientific">Alteromonas halophila</name>
    <dbReference type="NCBI Taxonomy" id="516698"/>
    <lineage>
        <taxon>Bacteria</taxon>
        <taxon>Pseudomonadati</taxon>
        <taxon>Pseudomonadota</taxon>
        <taxon>Gammaproteobacteria</taxon>
        <taxon>Alteromonadales</taxon>
        <taxon>Alteromonadaceae</taxon>
        <taxon>Alteromonas/Salinimonas group</taxon>
        <taxon>Alteromonas</taxon>
    </lineage>
</organism>
<proteinExistence type="inferred from homology"/>
<keyword evidence="2 4" id="KW-0560">Oxidoreductase</keyword>
<gene>
    <name evidence="5" type="ORF">GCM10007391_32600</name>
</gene>
<dbReference type="EMBL" id="BMXP01000012">
    <property type="protein sequence ID" value="GGW95897.1"/>
    <property type="molecule type" value="Genomic_DNA"/>
</dbReference>
<dbReference type="SUPFAM" id="SSF52833">
    <property type="entry name" value="Thioredoxin-like"/>
    <property type="match status" value="1"/>
</dbReference>
<reference evidence="5" key="1">
    <citation type="journal article" date="2014" name="Int. J. Syst. Evol. Microbiol.">
        <title>Complete genome sequence of Corynebacterium casei LMG S-19264T (=DSM 44701T), isolated from a smear-ripened cheese.</title>
        <authorList>
            <consortium name="US DOE Joint Genome Institute (JGI-PGF)"/>
            <person name="Walter F."/>
            <person name="Albersmeier A."/>
            <person name="Kalinowski J."/>
            <person name="Ruckert C."/>
        </authorList>
    </citation>
    <scope>NUCLEOTIDE SEQUENCE</scope>
    <source>
        <strain evidence="5">KCTC 22164</strain>
    </source>
</reference>
<dbReference type="PANTHER" id="PTHR30041">
    <property type="entry name" value="ARSENATE REDUCTASE"/>
    <property type="match status" value="1"/>
</dbReference>
<accession>A0A918JRF4</accession>
<evidence type="ECO:0000313" key="5">
    <source>
        <dbReference type="EMBL" id="GGW95897.1"/>
    </source>
</evidence>
<dbReference type="NCBIfam" id="TIGR00014">
    <property type="entry name" value="arsC"/>
    <property type="match status" value="1"/>
</dbReference>
<dbReference type="InterPro" id="IPR006659">
    <property type="entry name" value="Arsenate_reductase"/>
</dbReference>